<evidence type="ECO:0000313" key="3">
    <source>
        <dbReference type="EMBL" id="KAK6511703.1"/>
    </source>
</evidence>
<feature type="compositionally biased region" description="Basic and acidic residues" evidence="1">
    <location>
        <begin position="168"/>
        <end position="180"/>
    </location>
</feature>
<dbReference type="Proteomes" id="UP001370758">
    <property type="component" value="Unassembled WGS sequence"/>
</dbReference>
<evidence type="ECO:0000256" key="1">
    <source>
        <dbReference type="SAM" id="MobiDB-lite"/>
    </source>
</evidence>
<name>A0AAV9WNE8_9PEZI</name>
<feature type="signal peptide" evidence="2">
    <location>
        <begin position="1"/>
        <end position="22"/>
    </location>
</feature>
<feature type="region of interest" description="Disordered" evidence="1">
    <location>
        <begin position="28"/>
        <end position="59"/>
    </location>
</feature>
<reference evidence="3 4" key="1">
    <citation type="submission" date="2023-08" db="EMBL/GenBank/DDBJ databases">
        <authorList>
            <person name="Palmer J.M."/>
        </authorList>
    </citation>
    <scope>NUCLEOTIDE SEQUENCE [LARGE SCALE GENOMIC DNA]</scope>
    <source>
        <strain evidence="3 4">TWF481</strain>
    </source>
</reference>
<gene>
    <name evidence="3" type="ORF">TWF481_000609</name>
</gene>
<feature type="chain" id="PRO_5043474486" evidence="2">
    <location>
        <begin position="23"/>
        <end position="837"/>
    </location>
</feature>
<feature type="region of interest" description="Disordered" evidence="1">
    <location>
        <begin position="152"/>
        <end position="180"/>
    </location>
</feature>
<evidence type="ECO:0000256" key="2">
    <source>
        <dbReference type="SAM" id="SignalP"/>
    </source>
</evidence>
<protein>
    <submittedName>
        <fullName evidence="3">Uncharacterized protein</fullName>
    </submittedName>
</protein>
<dbReference type="EMBL" id="JAVHJL010000001">
    <property type="protein sequence ID" value="KAK6511703.1"/>
    <property type="molecule type" value="Genomic_DNA"/>
</dbReference>
<accession>A0AAV9WNE8</accession>
<sequence length="837" mass="94033">MYLANILPILSLASSIASLAVPAENNNGAEVAGQQNPAKRGDPWEIPGATGSGTTPNIDITKLVDGQKAGEEDKGDGAVVSSGWPILAGPGPAIIDPEEFPPVVEAAPVGESIKNRRSLVDSEGETLLDIVEVPPEQVAQWMGELETLLSKRSLPTKRSHIRTSRSHSGGDRKASGNLAKRTDSQELVDAWYGFGGGSPNDYRLIFDPAHSGFVDEYASSGDSSWSEVNKPANQKRGETGALLKAHRSINEKRAKALEEILVTLNDQQDLSRTSTEVHNPLERRAPVSVPKDVKPVQDEVIRRLFKLYQNKYKRDLQSRQSPQEVTEQILQTLFQFKDDEEWKWNLPSASTRRRWSEFPPVEEISEGPEKRSHLSDGVINTDDPNPSTYAWPDISLKVREVLPPGADEVSQRIIVTIFRMQENFRHKRSVTVEVKEEVKEITIKRRDSASDYFYRLLAELLKKKHGGMRMWILRQLQNRFQKDVRQPQTNLERRTRYSTLPVVSPSDLNKKKKLFCLRQKGCRLPWNVRRLQSSTVILKRIVDSIDKETQSESEIIKRDVANDVLAWLQNISKWFDQGKTKNRKYKSSSGISPRSTQLHDGDFVAELIKMLRRDKDGNAVPDPGHDAAWHIISGVLGAFSPAPTQKRDITPRSRFSSVWESIKLAFQRKVIPVKKIKQKFQPRSNGNDKTLEIAPAGKLKKRYDPESYPWWSGSSEDSGGEARENPWIAGGSSCARLRSSSCLGVYKRSVGSSQAARREKNMAKRNPNSGLENLRKRIAKDDKIVSKKQAKLLDRSKAKKGKKRKQALTTTSISWNDGAGYLRLDPFGIRRKLGGLV</sequence>
<keyword evidence="4" id="KW-1185">Reference proteome</keyword>
<feature type="region of interest" description="Disordered" evidence="1">
    <location>
        <begin position="359"/>
        <end position="382"/>
    </location>
</feature>
<evidence type="ECO:0000313" key="4">
    <source>
        <dbReference type="Proteomes" id="UP001370758"/>
    </source>
</evidence>
<feature type="compositionally biased region" description="Polar residues" evidence="1">
    <location>
        <begin position="28"/>
        <end position="37"/>
    </location>
</feature>
<dbReference type="AlphaFoldDB" id="A0AAV9WNE8"/>
<proteinExistence type="predicted"/>
<feature type="region of interest" description="Disordered" evidence="1">
    <location>
        <begin position="753"/>
        <end position="773"/>
    </location>
</feature>
<organism evidence="3 4">
    <name type="scientific">Arthrobotrys musiformis</name>
    <dbReference type="NCBI Taxonomy" id="47236"/>
    <lineage>
        <taxon>Eukaryota</taxon>
        <taxon>Fungi</taxon>
        <taxon>Dikarya</taxon>
        <taxon>Ascomycota</taxon>
        <taxon>Pezizomycotina</taxon>
        <taxon>Orbiliomycetes</taxon>
        <taxon>Orbiliales</taxon>
        <taxon>Orbiliaceae</taxon>
        <taxon>Arthrobotrys</taxon>
    </lineage>
</organism>
<keyword evidence="2" id="KW-0732">Signal</keyword>
<feature type="compositionally biased region" description="Basic residues" evidence="1">
    <location>
        <begin position="154"/>
        <end position="165"/>
    </location>
</feature>
<comment type="caution">
    <text evidence="3">The sequence shown here is derived from an EMBL/GenBank/DDBJ whole genome shotgun (WGS) entry which is preliminary data.</text>
</comment>